<accession>A0ABN7AB84</accession>
<dbReference type="Proteomes" id="UP001307889">
    <property type="component" value="Chromosome 1"/>
</dbReference>
<sequence>MTVSVCGIQPHCRDCPADDAVAGYKTGPHAELQAHTTSDLLLFAYRERATGRGKTATRRLSSRSAEYCLAAGRKLIAAPIPAVNYEAEPPLGPNYFNRGNR</sequence>
<evidence type="ECO:0000313" key="2">
    <source>
        <dbReference type="Proteomes" id="UP001307889"/>
    </source>
</evidence>
<keyword evidence="2" id="KW-1185">Reference proteome</keyword>
<gene>
    <name evidence="1" type="ORF">NTJ_00308</name>
</gene>
<name>A0ABN7AB84_9HEMI</name>
<protein>
    <submittedName>
        <fullName evidence="1">Uncharacterized protein</fullName>
    </submittedName>
</protein>
<organism evidence="1 2">
    <name type="scientific">Nesidiocoris tenuis</name>
    <dbReference type="NCBI Taxonomy" id="355587"/>
    <lineage>
        <taxon>Eukaryota</taxon>
        <taxon>Metazoa</taxon>
        <taxon>Ecdysozoa</taxon>
        <taxon>Arthropoda</taxon>
        <taxon>Hexapoda</taxon>
        <taxon>Insecta</taxon>
        <taxon>Pterygota</taxon>
        <taxon>Neoptera</taxon>
        <taxon>Paraneoptera</taxon>
        <taxon>Hemiptera</taxon>
        <taxon>Heteroptera</taxon>
        <taxon>Panheteroptera</taxon>
        <taxon>Cimicomorpha</taxon>
        <taxon>Miridae</taxon>
        <taxon>Dicyphina</taxon>
        <taxon>Nesidiocoris</taxon>
    </lineage>
</organism>
<reference evidence="1 2" key="1">
    <citation type="submission" date="2023-09" db="EMBL/GenBank/DDBJ databases">
        <title>Nesidiocoris tenuis whole genome shotgun sequence.</title>
        <authorList>
            <person name="Shibata T."/>
            <person name="Shimoda M."/>
            <person name="Kobayashi T."/>
            <person name="Uehara T."/>
        </authorList>
    </citation>
    <scope>NUCLEOTIDE SEQUENCE [LARGE SCALE GENOMIC DNA]</scope>
    <source>
        <strain evidence="1 2">Japan</strain>
    </source>
</reference>
<proteinExistence type="predicted"/>
<evidence type="ECO:0000313" key="1">
    <source>
        <dbReference type="EMBL" id="BES87502.1"/>
    </source>
</evidence>
<dbReference type="EMBL" id="AP028909">
    <property type="protein sequence ID" value="BES87502.1"/>
    <property type="molecule type" value="Genomic_DNA"/>
</dbReference>